<feature type="transmembrane region" description="Helical" evidence="1">
    <location>
        <begin position="54"/>
        <end position="71"/>
    </location>
</feature>
<dbReference type="STRING" id="1125876.SAMN05443292_0638"/>
<proteinExistence type="predicted"/>
<reference evidence="2 3" key="1">
    <citation type="submission" date="2016-10" db="EMBL/GenBank/DDBJ databases">
        <authorList>
            <person name="de Groot N.N."/>
        </authorList>
    </citation>
    <scope>NUCLEOTIDE SEQUENCE [LARGE SCALE GENOMIC DNA]</scope>
    <source>
        <strain evidence="2 3">DSM 26000</strain>
    </source>
</reference>
<dbReference type="Proteomes" id="UP000198931">
    <property type="component" value="Unassembled WGS sequence"/>
</dbReference>
<dbReference type="RefSeq" id="WP_090078691.1">
    <property type="nucleotide sequence ID" value="NZ_FOQT01000001.1"/>
</dbReference>
<organism evidence="2 3">
    <name type="scientific">Halpernia frigidisoli</name>
    <dbReference type="NCBI Taxonomy" id="1125876"/>
    <lineage>
        <taxon>Bacteria</taxon>
        <taxon>Pseudomonadati</taxon>
        <taxon>Bacteroidota</taxon>
        <taxon>Flavobacteriia</taxon>
        <taxon>Flavobacteriales</taxon>
        <taxon>Weeksellaceae</taxon>
        <taxon>Chryseobacterium group</taxon>
        <taxon>Halpernia</taxon>
    </lineage>
</organism>
<keyword evidence="1" id="KW-0472">Membrane</keyword>
<evidence type="ECO:0000313" key="2">
    <source>
        <dbReference type="EMBL" id="SFH88940.1"/>
    </source>
</evidence>
<protein>
    <submittedName>
        <fullName evidence="2">Uncharacterized protein</fullName>
    </submittedName>
</protein>
<dbReference type="EMBL" id="FOQT01000001">
    <property type="protein sequence ID" value="SFH88940.1"/>
    <property type="molecule type" value="Genomic_DNA"/>
</dbReference>
<evidence type="ECO:0000313" key="3">
    <source>
        <dbReference type="Proteomes" id="UP000198931"/>
    </source>
</evidence>
<sequence>MENVAYGEGYIADKFFKSVGQEIAIFPKEVTKNISKQNIKPHFENNDLATTKKIFKILFILIFCFIIYHYSSNKRESSNHGENSSVTNVNNYITKAGYKASYDENTLEKLVKFSVHNDLNGINFLTNTNEIFDLQSGQEAYVLESKFGRVKIRLINSGEEVWTFTEAISD</sequence>
<keyword evidence="1" id="KW-1133">Transmembrane helix</keyword>
<evidence type="ECO:0000256" key="1">
    <source>
        <dbReference type="SAM" id="Phobius"/>
    </source>
</evidence>
<name>A0A1I3DQC8_9FLAO</name>
<accession>A0A1I3DQC8</accession>
<dbReference type="AlphaFoldDB" id="A0A1I3DQC8"/>
<keyword evidence="3" id="KW-1185">Reference proteome</keyword>
<keyword evidence="1" id="KW-0812">Transmembrane</keyword>
<gene>
    <name evidence="2" type="ORF">SAMN05443292_0638</name>
</gene>